<dbReference type="NCBIfam" id="TIGR00229">
    <property type="entry name" value="sensory_box"/>
    <property type="match status" value="1"/>
</dbReference>
<dbReference type="Pfam" id="PF08448">
    <property type="entry name" value="PAS_4"/>
    <property type="match status" value="1"/>
</dbReference>
<feature type="domain" description="Response regulatory" evidence="3">
    <location>
        <begin position="179"/>
        <end position="297"/>
    </location>
</feature>
<evidence type="ECO:0000259" key="3">
    <source>
        <dbReference type="PROSITE" id="PS50110"/>
    </source>
</evidence>
<dbReference type="GO" id="GO:0016301">
    <property type="term" value="F:kinase activity"/>
    <property type="evidence" value="ECO:0007669"/>
    <property type="project" value="UniProtKB-KW"/>
</dbReference>
<feature type="modified residue" description="4-aspartylphosphate" evidence="2">
    <location>
        <position position="228"/>
    </location>
</feature>
<dbReference type="InterPro" id="IPR000014">
    <property type="entry name" value="PAS"/>
</dbReference>
<dbReference type="InterPro" id="IPR011006">
    <property type="entry name" value="CheY-like_superfamily"/>
</dbReference>
<keyword evidence="1 2" id="KW-0597">Phosphoprotein</keyword>
<dbReference type="AlphaFoldDB" id="A0A0W0U7T3"/>
<comment type="caution">
    <text evidence="5">The sequence shown here is derived from an EMBL/GenBank/DDBJ whole genome shotgun (WGS) entry which is preliminary data.</text>
</comment>
<accession>A0A0W0U7T3</accession>
<dbReference type="Pfam" id="PF00072">
    <property type="entry name" value="Response_reg"/>
    <property type="match status" value="1"/>
</dbReference>
<keyword evidence="5" id="KW-0808">Transferase</keyword>
<evidence type="ECO:0000313" key="5">
    <source>
        <dbReference type="EMBL" id="KTD03968.1"/>
    </source>
</evidence>
<dbReference type="Gene3D" id="3.30.450.20">
    <property type="entry name" value="PAS domain"/>
    <property type="match status" value="1"/>
</dbReference>
<proteinExistence type="predicted"/>
<name>A0A0W0U7T3_9GAMM</name>
<keyword evidence="6" id="KW-1185">Reference proteome</keyword>
<evidence type="ECO:0000259" key="4">
    <source>
        <dbReference type="PROSITE" id="PS50113"/>
    </source>
</evidence>
<dbReference type="InterPro" id="IPR013656">
    <property type="entry name" value="PAS_4"/>
</dbReference>
<dbReference type="PROSITE" id="PS50110">
    <property type="entry name" value="RESPONSE_REGULATORY"/>
    <property type="match status" value="1"/>
</dbReference>
<gene>
    <name evidence="5" type="ORF">Lgee_0418</name>
</gene>
<dbReference type="EMBL" id="LNYC01000008">
    <property type="protein sequence ID" value="KTD03968.1"/>
    <property type="molecule type" value="Genomic_DNA"/>
</dbReference>
<dbReference type="PANTHER" id="PTHR43719">
    <property type="entry name" value="TWO-COMPONENT HISTIDINE KINASE"/>
    <property type="match status" value="1"/>
</dbReference>
<organism evidence="5 6">
    <name type="scientific">Legionella geestiana</name>
    <dbReference type="NCBI Taxonomy" id="45065"/>
    <lineage>
        <taxon>Bacteria</taxon>
        <taxon>Pseudomonadati</taxon>
        <taxon>Pseudomonadota</taxon>
        <taxon>Gammaproteobacteria</taxon>
        <taxon>Legionellales</taxon>
        <taxon>Legionellaceae</taxon>
        <taxon>Legionella</taxon>
    </lineage>
</organism>
<evidence type="ECO:0000256" key="2">
    <source>
        <dbReference type="PROSITE-ProRule" id="PRU00169"/>
    </source>
</evidence>
<dbReference type="GO" id="GO:0000160">
    <property type="term" value="P:phosphorelay signal transduction system"/>
    <property type="evidence" value="ECO:0007669"/>
    <property type="project" value="InterPro"/>
</dbReference>
<dbReference type="PANTHER" id="PTHR43719:SF27">
    <property type="entry name" value="AEROBIC RESPIRATION CONTROL SENSOR PROTEIN ARCB"/>
    <property type="match status" value="1"/>
</dbReference>
<dbReference type="STRING" id="45065.Lgee_0418"/>
<dbReference type="InterPro" id="IPR000700">
    <property type="entry name" value="PAS-assoc_C"/>
</dbReference>
<feature type="domain" description="PAC" evidence="4">
    <location>
        <begin position="97"/>
        <end position="149"/>
    </location>
</feature>
<dbReference type="SMART" id="SM00448">
    <property type="entry name" value="REC"/>
    <property type="match status" value="1"/>
</dbReference>
<dbReference type="RefSeq" id="WP_051550957.1">
    <property type="nucleotide sequence ID" value="NZ_CAAAHN010000008.1"/>
</dbReference>
<dbReference type="InterPro" id="IPR001789">
    <property type="entry name" value="Sig_transdc_resp-reg_receiver"/>
</dbReference>
<reference evidence="5 6" key="1">
    <citation type="submission" date="2015-11" db="EMBL/GenBank/DDBJ databases">
        <title>Genomic analysis of 38 Legionella species identifies large and diverse effector repertoires.</title>
        <authorList>
            <person name="Burstein D."/>
            <person name="Amaro F."/>
            <person name="Zusman T."/>
            <person name="Lifshitz Z."/>
            <person name="Cohen O."/>
            <person name="Gilbert J.A."/>
            <person name="Pupko T."/>
            <person name="Shuman H.A."/>
            <person name="Segal G."/>
        </authorList>
    </citation>
    <scope>NUCLEOTIDE SEQUENCE [LARGE SCALE GENOMIC DNA]</scope>
    <source>
        <strain evidence="5 6">ATCC 49504</strain>
    </source>
</reference>
<evidence type="ECO:0000313" key="6">
    <source>
        <dbReference type="Proteomes" id="UP000054785"/>
    </source>
</evidence>
<dbReference type="CDD" id="cd00130">
    <property type="entry name" value="PAS"/>
    <property type="match status" value="1"/>
</dbReference>
<sequence length="309" mass="34454">MDSTVIGDDAGQRDALLKYYRDIITCLPNYVYIVDANCQLTEANTEVLKLLGVRNVAALSGSFYARLTTHSCFSEERIARLHQDDINALLEGRRVSNEQEAPFVDRDGNILYFSSIRTPIRNAEGVVIALVVVLVDINAQKALAQHLEELALQKKRMNGEARTHALPPSVYRDPQKPPKVLIIEDNEMALKAVRATLLQLDCIVDTADSAHAAAAQFKPGKYDFVLMDIGFEDNSGYVIAKNLRKIEEGTNYHVPIIALTGFDAEIVREDCLYYSMEGAITKPLSALQAKQIIGHYVYNRENLIEGLKN</sequence>
<dbReference type="PROSITE" id="PS50113">
    <property type="entry name" value="PAC"/>
    <property type="match status" value="1"/>
</dbReference>
<dbReference type="CDD" id="cd17546">
    <property type="entry name" value="REC_hyHK_CKI1_RcsC-like"/>
    <property type="match status" value="1"/>
</dbReference>
<keyword evidence="5" id="KW-0418">Kinase</keyword>
<dbReference type="Proteomes" id="UP000054785">
    <property type="component" value="Unassembled WGS sequence"/>
</dbReference>
<dbReference type="InterPro" id="IPR050956">
    <property type="entry name" value="2C_system_His_kinase"/>
</dbReference>
<dbReference type="PATRIC" id="fig|45065.4.peg.445"/>
<dbReference type="SUPFAM" id="SSF52172">
    <property type="entry name" value="CheY-like"/>
    <property type="match status" value="1"/>
</dbReference>
<dbReference type="Gene3D" id="3.40.50.2300">
    <property type="match status" value="1"/>
</dbReference>
<protein>
    <submittedName>
        <fullName evidence="5">Sensory box sensor histidine kinase/response regulator</fullName>
    </submittedName>
</protein>
<dbReference type="SUPFAM" id="SSF55785">
    <property type="entry name" value="PYP-like sensor domain (PAS domain)"/>
    <property type="match status" value="1"/>
</dbReference>
<evidence type="ECO:0000256" key="1">
    <source>
        <dbReference type="ARBA" id="ARBA00022553"/>
    </source>
</evidence>
<dbReference type="InterPro" id="IPR035965">
    <property type="entry name" value="PAS-like_dom_sf"/>
</dbReference>